<dbReference type="GO" id="GO:0005794">
    <property type="term" value="C:Golgi apparatus"/>
    <property type="evidence" value="ECO:0007669"/>
    <property type="project" value="UniProtKB-SubCell"/>
</dbReference>
<dbReference type="AlphaFoldDB" id="A0A819A0J5"/>
<organism evidence="11 12">
    <name type="scientific">Adineta steineri</name>
    <dbReference type="NCBI Taxonomy" id="433720"/>
    <lineage>
        <taxon>Eukaryota</taxon>
        <taxon>Metazoa</taxon>
        <taxon>Spiralia</taxon>
        <taxon>Gnathifera</taxon>
        <taxon>Rotifera</taxon>
        <taxon>Eurotatoria</taxon>
        <taxon>Bdelloidea</taxon>
        <taxon>Adinetida</taxon>
        <taxon>Adinetidae</taxon>
        <taxon>Adineta</taxon>
    </lineage>
</organism>
<keyword evidence="7" id="KW-0067">ATP-binding</keyword>
<feature type="binding site" evidence="7">
    <location>
        <begin position="371"/>
        <end position="374"/>
    </location>
    <ligand>
        <name>ATP</name>
        <dbReference type="ChEBI" id="CHEBI:30616"/>
    </ligand>
</feature>
<feature type="binding site" evidence="8">
    <location>
        <position position="288"/>
    </location>
    <ligand>
        <name>Mn(2+)</name>
        <dbReference type="ChEBI" id="CHEBI:29035"/>
    </ligand>
</feature>
<dbReference type="Pfam" id="PF06702">
    <property type="entry name" value="Fam20C"/>
    <property type="match status" value="1"/>
</dbReference>
<gene>
    <name evidence="11" type="ORF">OKA104_LOCUS17163</name>
</gene>
<feature type="binding site" evidence="7">
    <location>
        <position position="251"/>
    </location>
    <ligand>
        <name>ATP</name>
        <dbReference type="ChEBI" id="CHEBI:30616"/>
    </ligand>
</feature>
<keyword evidence="9" id="KW-0812">Transmembrane</keyword>
<evidence type="ECO:0000256" key="3">
    <source>
        <dbReference type="ARBA" id="ARBA00023034"/>
    </source>
</evidence>
<evidence type="ECO:0000256" key="7">
    <source>
        <dbReference type="PIRSR" id="PIRSR624869-2"/>
    </source>
</evidence>
<dbReference type="InterPro" id="IPR024869">
    <property type="entry name" value="FAM20"/>
</dbReference>
<keyword evidence="8" id="KW-0479">Metal-binding</keyword>
<dbReference type="PANTHER" id="PTHR12450">
    <property type="entry name" value="DENTIN MATRIX PROTEIN 4 PROTEIN FAM20"/>
    <property type="match status" value="1"/>
</dbReference>
<dbReference type="InterPro" id="IPR009581">
    <property type="entry name" value="FAM20_C"/>
</dbReference>
<feature type="domain" description="FAM20 C-terminal" evidence="10">
    <location>
        <begin position="334"/>
        <end position="548"/>
    </location>
</feature>
<comment type="similarity">
    <text evidence="2">Belongs to the FAM20 family.</text>
</comment>
<keyword evidence="3" id="KW-0333">Golgi apparatus</keyword>
<evidence type="ECO:0000256" key="4">
    <source>
        <dbReference type="ARBA" id="ARBA00023157"/>
    </source>
</evidence>
<keyword evidence="8" id="KW-0464">Manganese</keyword>
<accession>A0A819A0J5</accession>
<feature type="active site" evidence="6">
    <location>
        <position position="440"/>
    </location>
</feature>
<feature type="binding site" evidence="7">
    <location>
        <position position="460"/>
    </location>
    <ligand>
        <name>ATP</name>
        <dbReference type="ChEBI" id="CHEBI:30616"/>
    </ligand>
</feature>
<dbReference type="GO" id="GO:0005524">
    <property type="term" value="F:ATP binding"/>
    <property type="evidence" value="ECO:0007669"/>
    <property type="project" value="UniProtKB-KW"/>
</dbReference>
<feature type="transmembrane region" description="Helical" evidence="9">
    <location>
        <begin position="12"/>
        <end position="31"/>
    </location>
</feature>
<evidence type="ECO:0000256" key="5">
    <source>
        <dbReference type="ARBA" id="ARBA00023180"/>
    </source>
</evidence>
<evidence type="ECO:0000313" key="11">
    <source>
        <dbReference type="EMBL" id="CAF3777146.1"/>
    </source>
</evidence>
<dbReference type="PANTHER" id="PTHR12450:SF22">
    <property type="entry name" value="EXTRACELLULAR SERINE_THREONINE PROTEIN CG31145"/>
    <property type="match status" value="1"/>
</dbReference>
<dbReference type="GO" id="GO:0016773">
    <property type="term" value="F:phosphotransferase activity, alcohol group as acceptor"/>
    <property type="evidence" value="ECO:0007669"/>
    <property type="project" value="TreeGrafter"/>
</dbReference>
<comment type="cofactor">
    <cofactor evidence="8">
        <name>Mn(2+)</name>
        <dbReference type="ChEBI" id="CHEBI:29035"/>
    </cofactor>
</comment>
<keyword evidence="9" id="KW-0472">Membrane</keyword>
<dbReference type="EMBL" id="CAJOAY010001011">
    <property type="protein sequence ID" value="CAF3777146.1"/>
    <property type="molecule type" value="Genomic_DNA"/>
</dbReference>
<evidence type="ECO:0000256" key="6">
    <source>
        <dbReference type="PIRSR" id="PIRSR624869-1"/>
    </source>
</evidence>
<evidence type="ECO:0000313" key="12">
    <source>
        <dbReference type="Proteomes" id="UP000663881"/>
    </source>
</evidence>
<comment type="caution">
    <text evidence="11">The sequence shown here is derived from an EMBL/GenBank/DDBJ whole genome shotgun (WGS) entry which is preliminary data.</text>
</comment>
<reference evidence="11" key="1">
    <citation type="submission" date="2021-02" db="EMBL/GenBank/DDBJ databases">
        <authorList>
            <person name="Nowell W R."/>
        </authorList>
    </citation>
    <scope>NUCLEOTIDE SEQUENCE</scope>
</reference>
<evidence type="ECO:0000256" key="8">
    <source>
        <dbReference type="PIRSR" id="PIRSR624869-3"/>
    </source>
</evidence>
<evidence type="ECO:0000256" key="2">
    <source>
        <dbReference type="ARBA" id="ARBA00006557"/>
    </source>
</evidence>
<feature type="binding site" evidence="8">
    <location>
        <position position="460"/>
    </location>
    <ligand>
        <name>Mn(2+)</name>
        <dbReference type="ChEBI" id="CHEBI:29035"/>
    </ligand>
</feature>
<dbReference type="GO" id="GO:0046872">
    <property type="term" value="F:metal ion binding"/>
    <property type="evidence" value="ECO:0007669"/>
    <property type="project" value="UniProtKB-KW"/>
</dbReference>
<protein>
    <recommendedName>
        <fullName evidence="10">FAM20 C-terminal domain-containing protein</fullName>
    </recommendedName>
</protein>
<keyword evidence="5" id="KW-0325">Glycoprotein</keyword>
<feature type="binding site" evidence="7">
    <location>
        <position position="267"/>
    </location>
    <ligand>
        <name>ATP</name>
        <dbReference type="ChEBI" id="CHEBI:30616"/>
    </ligand>
</feature>
<keyword evidence="7" id="KW-0547">Nucleotide-binding</keyword>
<feature type="binding site" evidence="7">
    <location>
        <position position="288"/>
    </location>
    <ligand>
        <name>ATP</name>
        <dbReference type="ChEBI" id="CHEBI:30616"/>
    </ligand>
</feature>
<evidence type="ECO:0000256" key="1">
    <source>
        <dbReference type="ARBA" id="ARBA00004555"/>
    </source>
</evidence>
<comment type="subcellular location">
    <subcellularLocation>
        <location evidence="1">Golgi apparatus</location>
    </subcellularLocation>
</comment>
<name>A0A819A0J5_9BILA</name>
<evidence type="ECO:0000259" key="10">
    <source>
        <dbReference type="Pfam" id="PF06702"/>
    </source>
</evidence>
<dbReference type="Proteomes" id="UP000663881">
    <property type="component" value="Unassembled WGS sequence"/>
</dbReference>
<evidence type="ECO:0000256" key="9">
    <source>
        <dbReference type="SAM" id="Phobius"/>
    </source>
</evidence>
<proteinExistence type="inferred from homology"/>
<keyword evidence="9" id="KW-1133">Transmembrane helix</keyword>
<sequence length="557" mass="64734">MRYLRLRLRSSILLSITIFVIVFITLHVLIWSTNEFELLEKTPEPVPKPPVAISFLSALDQPNIYDLKASQSHKLNKHSSYITSHRIHELFQLVRTNRNNQLKSNSINSTWNFGKFIPKKVSPHNNNTKTNVDTADSVTMKEKNHKLQFNITTTAKIMNEQDKIQLRHFIHYTLTKWKADHENDKYVNLADIMHDGLAQDEPELNTTWFKYIKTVTNSHVYNPNTPEFKHLLNHLQNGKIFEASEMSQGTQIKVILNLPNGFQGLLKPYRVPRNYQTQPDHFYFSDIERHHAEIAAFHVDKILGFNRVPPLIGRLLNITSDIRDKATEELAKTFFISPANNTCFRGHCSYYCDTSHAICGKPGDQLEGSVQVLLPRPPEVDWQKISHPYRRSYSATRTAQWEKNENYCYEHVMIDEDYHNRLLLDMMDLTAFDFLIGNLDRHHMMRISAFGINTALVHLDNGRSFGRYDTDDLSILAPIRQCCFFRYSTFARLYRVYNKGLSKLVSDSLNTTELLQMILVNEHLIAIDRRLEILFSQIDICIKTYTVQGVMIDDGID</sequence>
<keyword evidence="4" id="KW-1015">Disulfide bond</keyword>